<reference evidence="2 3" key="1">
    <citation type="journal article" date="2016" name="PLoS ONE">
        <title>Complete Genome Sequence and Comparative Genomics of a Novel Myxobacterium Myxococcus hansupus.</title>
        <authorList>
            <person name="Sharma G."/>
            <person name="Narwani T."/>
            <person name="Subramanian S."/>
        </authorList>
    </citation>
    <scope>NUCLEOTIDE SEQUENCE [LARGE SCALE GENOMIC DNA]</scope>
    <source>
        <strain evidence="3">mixupus</strain>
    </source>
</reference>
<proteinExistence type="predicted"/>
<feature type="chain" id="PRO_5005213021" description="Lipoprotein" evidence="1">
    <location>
        <begin position="26"/>
        <end position="228"/>
    </location>
</feature>
<accession>A0A0H4WWQ7</accession>
<dbReference type="AlphaFoldDB" id="A0A0H4WWQ7"/>
<organism evidence="2 3">
    <name type="scientific">Pseudomyxococcus hansupus</name>
    <dbReference type="NCBI Taxonomy" id="1297742"/>
    <lineage>
        <taxon>Bacteria</taxon>
        <taxon>Pseudomonadati</taxon>
        <taxon>Myxococcota</taxon>
        <taxon>Myxococcia</taxon>
        <taxon>Myxococcales</taxon>
        <taxon>Cystobacterineae</taxon>
        <taxon>Myxococcaceae</taxon>
        <taxon>Pseudomyxococcus</taxon>
    </lineage>
</organism>
<evidence type="ECO:0000313" key="2">
    <source>
        <dbReference type="EMBL" id="AKQ65785.1"/>
    </source>
</evidence>
<gene>
    <name evidence="2" type="ORF">A176_002697</name>
</gene>
<keyword evidence="3" id="KW-1185">Reference proteome</keyword>
<dbReference type="RefSeq" id="WP_002638499.1">
    <property type="nucleotide sequence ID" value="NZ_CP012109.1"/>
</dbReference>
<dbReference type="PATRIC" id="fig|1297742.4.peg.2721"/>
<name>A0A0H4WWQ7_9BACT</name>
<evidence type="ECO:0008006" key="4">
    <source>
        <dbReference type="Google" id="ProtNLM"/>
    </source>
</evidence>
<evidence type="ECO:0000256" key="1">
    <source>
        <dbReference type="SAM" id="SignalP"/>
    </source>
</evidence>
<dbReference type="Proteomes" id="UP000009026">
    <property type="component" value="Chromosome"/>
</dbReference>
<feature type="signal peptide" evidence="1">
    <location>
        <begin position="1"/>
        <end position="25"/>
    </location>
</feature>
<protein>
    <recommendedName>
        <fullName evidence="4">Lipoprotein</fullName>
    </recommendedName>
</protein>
<dbReference type="EMBL" id="CP012109">
    <property type="protein sequence ID" value="AKQ65785.1"/>
    <property type="molecule type" value="Genomic_DNA"/>
</dbReference>
<keyword evidence="1" id="KW-0732">Signal</keyword>
<sequence length="228" mass="25297">MIAQTRIARSVLAVVAALGLGTACGGPVEELQPEVMEETAALDADAVENEPPRKLEDLIGALDREAGVLHVMDTAEQIVLSQLKAQRTGTAQYVTKDELTGDTTYFTVTRHPWKEWPLMFKLCPTGEAVLPWIPCPTTIFADPLTRIWQNASCTRRVQAPAWGICNNTFDGNSYDIEYRDAWRCGVGTGFCVERRAAKTVRYDYALAYCNSGLLTNVTPQNFDYLCIR</sequence>
<dbReference type="OrthoDB" id="5507754at2"/>
<dbReference type="PROSITE" id="PS51257">
    <property type="entry name" value="PROKAR_LIPOPROTEIN"/>
    <property type="match status" value="1"/>
</dbReference>
<evidence type="ECO:0000313" key="3">
    <source>
        <dbReference type="Proteomes" id="UP000009026"/>
    </source>
</evidence>
<dbReference type="KEGG" id="mym:A176_002697"/>